<name>A0A381Z393_9ZZZZ</name>
<evidence type="ECO:0000313" key="10">
    <source>
        <dbReference type="EMBL" id="SVA83758.1"/>
    </source>
</evidence>
<keyword evidence="8" id="KW-0472">Membrane</keyword>
<dbReference type="GO" id="GO:0017038">
    <property type="term" value="P:protein import"/>
    <property type="evidence" value="ECO:0007669"/>
    <property type="project" value="TreeGrafter"/>
</dbReference>
<dbReference type="GO" id="GO:0005886">
    <property type="term" value="C:plasma membrane"/>
    <property type="evidence" value="ECO:0007669"/>
    <property type="project" value="UniProtKB-SubCell"/>
</dbReference>
<evidence type="ECO:0000256" key="8">
    <source>
        <dbReference type="ARBA" id="ARBA00023136"/>
    </source>
</evidence>
<dbReference type="EMBL" id="UINC01019797">
    <property type="protein sequence ID" value="SVA83758.1"/>
    <property type="molecule type" value="Genomic_DNA"/>
</dbReference>
<keyword evidence="4" id="KW-1003">Cell membrane</keyword>
<keyword evidence="7" id="KW-1133">Transmembrane helix</keyword>
<keyword evidence="6" id="KW-0653">Protein transport</keyword>
<reference evidence="10" key="1">
    <citation type="submission" date="2018-05" db="EMBL/GenBank/DDBJ databases">
        <authorList>
            <person name="Lanie J.A."/>
            <person name="Ng W.-L."/>
            <person name="Kazmierczak K.M."/>
            <person name="Andrzejewski T.M."/>
            <person name="Davidsen T.M."/>
            <person name="Wayne K.J."/>
            <person name="Tettelin H."/>
            <person name="Glass J.I."/>
            <person name="Rusch D."/>
            <person name="Podicherti R."/>
            <person name="Tsui H.-C.T."/>
            <person name="Winkler M.E."/>
        </authorList>
    </citation>
    <scope>NUCLEOTIDE SEQUENCE</scope>
</reference>
<proteinExistence type="inferred from homology"/>
<dbReference type="AlphaFoldDB" id="A0A381Z393"/>
<accession>A0A381Z393</accession>
<evidence type="ECO:0000256" key="2">
    <source>
        <dbReference type="ARBA" id="ARBA00010442"/>
    </source>
</evidence>
<evidence type="ECO:0000256" key="5">
    <source>
        <dbReference type="ARBA" id="ARBA00022692"/>
    </source>
</evidence>
<feature type="domain" description="MotA/TolQ/ExbB proton channel" evidence="9">
    <location>
        <begin position="68"/>
        <end position="187"/>
    </location>
</feature>
<keyword evidence="5" id="KW-0812">Transmembrane</keyword>
<comment type="similarity">
    <text evidence="2">Belongs to the ExbB/TolQ family.</text>
</comment>
<gene>
    <name evidence="10" type="ORF">METZ01_LOCUS136612</name>
</gene>
<comment type="subcellular location">
    <subcellularLocation>
        <location evidence="1">Cell membrane</location>
        <topology evidence="1">Multi-pass membrane protein</topology>
    </subcellularLocation>
</comment>
<dbReference type="InterPro" id="IPR002898">
    <property type="entry name" value="MotA_ExbB_proton_chnl"/>
</dbReference>
<sequence length="208" mass="22532">MEFYQKGGPIMHALLICSLIGLVFIFERAWALYKSKIDTQEFLDRVRTALTKRHNVKEAIAACEEYEGPIANIMKAGLLKYGRPQDEIERTIETASAHELARLERGLGVLATISNIAPLLGFLGTVSGMINSFDALARAGLSNPGLVAQGISEALITTATGLGVAIPILSSYNYFTTRVGKYVLEMETAANVLLETYAEMETPGDSGT</sequence>
<evidence type="ECO:0000256" key="7">
    <source>
        <dbReference type="ARBA" id="ARBA00022989"/>
    </source>
</evidence>
<dbReference type="Pfam" id="PF01618">
    <property type="entry name" value="MotA_ExbB"/>
    <property type="match status" value="1"/>
</dbReference>
<evidence type="ECO:0000259" key="9">
    <source>
        <dbReference type="Pfam" id="PF01618"/>
    </source>
</evidence>
<evidence type="ECO:0000256" key="4">
    <source>
        <dbReference type="ARBA" id="ARBA00022475"/>
    </source>
</evidence>
<dbReference type="PANTHER" id="PTHR30625:SF15">
    <property type="entry name" value="BIOPOLYMER TRANSPORT PROTEIN EXBB"/>
    <property type="match status" value="1"/>
</dbReference>
<protein>
    <recommendedName>
        <fullName evidence="9">MotA/TolQ/ExbB proton channel domain-containing protein</fullName>
    </recommendedName>
</protein>
<organism evidence="10">
    <name type="scientific">marine metagenome</name>
    <dbReference type="NCBI Taxonomy" id="408172"/>
    <lineage>
        <taxon>unclassified sequences</taxon>
        <taxon>metagenomes</taxon>
        <taxon>ecological metagenomes</taxon>
    </lineage>
</organism>
<dbReference type="InterPro" id="IPR050790">
    <property type="entry name" value="ExbB/TolQ_transport"/>
</dbReference>
<keyword evidence="3" id="KW-0813">Transport</keyword>
<evidence type="ECO:0000256" key="6">
    <source>
        <dbReference type="ARBA" id="ARBA00022927"/>
    </source>
</evidence>
<evidence type="ECO:0000256" key="3">
    <source>
        <dbReference type="ARBA" id="ARBA00022448"/>
    </source>
</evidence>
<dbReference type="PANTHER" id="PTHR30625">
    <property type="entry name" value="PROTEIN TOLQ"/>
    <property type="match status" value="1"/>
</dbReference>
<evidence type="ECO:0000256" key="1">
    <source>
        <dbReference type="ARBA" id="ARBA00004651"/>
    </source>
</evidence>